<dbReference type="InterPro" id="IPR016047">
    <property type="entry name" value="M23ase_b-sheet_dom"/>
</dbReference>
<feature type="region of interest" description="Disordered" evidence="1">
    <location>
        <begin position="162"/>
        <end position="186"/>
    </location>
</feature>
<evidence type="ECO:0000256" key="1">
    <source>
        <dbReference type="SAM" id="MobiDB-lite"/>
    </source>
</evidence>
<dbReference type="CDD" id="cd12797">
    <property type="entry name" value="M23_peptidase"/>
    <property type="match status" value="1"/>
</dbReference>
<feature type="compositionally biased region" description="Polar residues" evidence="1">
    <location>
        <begin position="48"/>
        <end position="59"/>
    </location>
</feature>
<dbReference type="Gene3D" id="2.70.70.10">
    <property type="entry name" value="Glucose Permease (Domain IIA)"/>
    <property type="match status" value="1"/>
</dbReference>
<dbReference type="InterPro" id="IPR050570">
    <property type="entry name" value="Cell_wall_metabolism_enzyme"/>
</dbReference>
<dbReference type="InterPro" id="IPR011055">
    <property type="entry name" value="Dup_hybrid_motif"/>
</dbReference>
<feature type="domain" description="M23ase beta-sheet core" evidence="2">
    <location>
        <begin position="241"/>
        <end position="337"/>
    </location>
</feature>
<dbReference type="Pfam" id="PF01551">
    <property type="entry name" value="Peptidase_M23"/>
    <property type="match status" value="1"/>
</dbReference>
<sequence length="361" mass="38506">MSDAAVPEEVRVPLTRRQIRQAERAREAEHARTSQHDHVTPTDVRSLPRQTDTESGQRAQHTDDDADSPTEEVAQLPARSRRDLRSRPVTREEIERRPRRLLPRAAVLTVLGLTTIAAPVLGLDGTDHSAHAHEAAAPPAVQTQSNVLDLLDSRAAAAQLSSPTPQSLLATPTAQARAESLQASRAAERGALDGANVEGAHGAMAAAVPERKIVMPLPQGAFRKTSSYGGRADPFTGGSSSHTGVDLAAPLDTPIYAVADGVVDYVGPGKAGRSSMIIVLKHEIDGEVVYSWYNHMYASGLYVEVGQQVQAGDVIAGVGNNGRSTGPHLHFELHTDDDLTTTDPLAWLQEQGAVDVSKLSQ</sequence>
<feature type="compositionally biased region" description="Basic and acidic residues" evidence="1">
    <location>
        <begin position="80"/>
        <end position="91"/>
    </location>
</feature>
<dbReference type="PANTHER" id="PTHR21666">
    <property type="entry name" value="PEPTIDASE-RELATED"/>
    <property type="match status" value="1"/>
</dbReference>
<feature type="region of interest" description="Disordered" evidence="1">
    <location>
        <begin position="1"/>
        <end position="91"/>
    </location>
</feature>
<dbReference type="PANTHER" id="PTHR21666:SF270">
    <property type="entry name" value="MUREIN HYDROLASE ACTIVATOR ENVC"/>
    <property type="match status" value="1"/>
</dbReference>
<feature type="compositionally biased region" description="Basic and acidic residues" evidence="1">
    <location>
        <begin position="20"/>
        <end position="40"/>
    </location>
</feature>
<keyword evidence="4" id="KW-1185">Reference proteome</keyword>
<evidence type="ECO:0000313" key="3">
    <source>
        <dbReference type="EMBL" id="GAA3511054.1"/>
    </source>
</evidence>
<protein>
    <recommendedName>
        <fullName evidence="2">M23ase beta-sheet core domain-containing protein</fullName>
    </recommendedName>
</protein>
<dbReference type="Proteomes" id="UP001499841">
    <property type="component" value="Unassembled WGS sequence"/>
</dbReference>
<gene>
    <name evidence="3" type="ORF">GCM10022262_39040</name>
</gene>
<dbReference type="SUPFAM" id="SSF51261">
    <property type="entry name" value="Duplicated hybrid motif"/>
    <property type="match status" value="1"/>
</dbReference>
<accession>A0ABP6UNG2</accession>
<feature type="compositionally biased region" description="Polar residues" evidence="1">
    <location>
        <begin position="162"/>
        <end position="174"/>
    </location>
</feature>
<dbReference type="EMBL" id="BAABBA010000031">
    <property type="protein sequence ID" value="GAA3511054.1"/>
    <property type="molecule type" value="Genomic_DNA"/>
</dbReference>
<name>A0ABP6UNG2_9MICO</name>
<evidence type="ECO:0000259" key="2">
    <source>
        <dbReference type="Pfam" id="PF01551"/>
    </source>
</evidence>
<organism evidence="3 4">
    <name type="scientific">Georgenia daeguensis</name>
    <dbReference type="NCBI Taxonomy" id="908355"/>
    <lineage>
        <taxon>Bacteria</taxon>
        <taxon>Bacillati</taxon>
        <taxon>Actinomycetota</taxon>
        <taxon>Actinomycetes</taxon>
        <taxon>Micrococcales</taxon>
        <taxon>Bogoriellaceae</taxon>
        <taxon>Georgenia</taxon>
    </lineage>
</organism>
<comment type="caution">
    <text evidence="3">The sequence shown here is derived from an EMBL/GenBank/DDBJ whole genome shotgun (WGS) entry which is preliminary data.</text>
</comment>
<proteinExistence type="predicted"/>
<reference evidence="4" key="1">
    <citation type="journal article" date="2019" name="Int. J. Syst. Evol. Microbiol.">
        <title>The Global Catalogue of Microorganisms (GCM) 10K type strain sequencing project: providing services to taxonomists for standard genome sequencing and annotation.</title>
        <authorList>
            <consortium name="The Broad Institute Genomics Platform"/>
            <consortium name="The Broad Institute Genome Sequencing Center for Infectious Disease"/>
            <person name="Wu L."/>
            <person name="Ma J."/>
        </authorList>
    </citation>
    <scope>NUCLEOTIDE SEQUENCE [LARGE SCALE GENOMIC DNA]</scope>
    <source>
        <strain evidence="4">JCM 17459</strain>
    </source>
</reference>
<evidence type="ECO:0000313" key="4">
    <source>
        <dbReference type="Proteomes" id="UP001499841"/>
    </source>
</evidence>